<proteinExistence type="predicted"/>
<gene>
    <name evidence="2" type="ORF">F4559_005885</name>
</gene>
<feature type="transmembrane region" description="Helical" evidence="1">
    <location>
        <begin position="68"/>
        <end position="90"/>
    </location>
</feature>
<feature type="transmembrane region" description="Helical" evidence="1">
    <location>
        <begin position="139"/>
        <end position="155"/>
    </location>
</feature>
<dbReference type="RefSeq" id="WP_184674120.1">
    <property type="nucleotide sequence ID" value="NZ_BAABAI010000014.1"/>
</dbReference>
<accession>A0A7W7T8I5</accession>
<keyword evidence="1" id="KW-0472">Membrane</keyword>
<keyword evidence="1" id="KW-0812">Transmembrane</keyword>
<feature type="transmembrane region" description="Helical" evidence="1">
    <location>
        <begin position="6"/>
        <end position="26"/>
    </location>
</feature>
<comment type="caution">
    <text evidence="2">The sequence shown here is derived from an EMBL/GenBank/DDBJ whole genome shotgun (WGS) entry which is preliminary data.</text>
</comment>
<reference evidence="2 3" key="1">
    <citation type="submission" date="2020-08" db="EMBL/GenBank/DDBJ databases">
        <title>Sequencing the genomes of 1000 actinobacteria strains.</title>
        <authorList>
            <person name="Klenk H.-P."/>
        </authorList>
    </citation>
    <scope>NUCLEOTIDE SEQUENCE [LARGE SCALE GENOMIC DNA]</scope>
    <source>
        <strain evidence="2 3">DSM 45084</strain>
    </source>
</reference>
<name>A0A7W7T8I5_9PSEU</name>
<protein>
    <submittedName>
        <fullName evidence="2">Uncharacterized protein</fullName>
    </submittedName>
</protein>
<evidence type="ECO:0000313" key="3">
    <source>
        <dbReference type="Proteomes" id="UP000542674"/>
    </source>
</evidence>
<evidence type="ECO:0000313" key="2">
    <source>
        <dbReference type="EMBL" id="MBB4968526.1"/>
    </source>
</evidence>
<feature type="transmembrane region" description="Helical" evidence="1">
    <location>
        <begin position="110"/>
        <end position="127"/>
    </location>
</feature>
<feature type="transmembrane region" description="Helical" evidence="1">
    <location>
        <begin position="33"/>
        <end position="56"/>
    </location>
</feature>
<sequence>MNGWVLRGGIGAGALVVGLVLAAEGVDWLAVGLYLALAAVTAAIPASAAAVLLVGYPAVAMAFVEDAGVVAVSALVVLLHLLHLTTAYAAVVPVSARLDVAALRAPAKRFGLVQLAAFALVGVVYLIPPGTTDETVELVGLTAAAGLVVGTVVLLRRRG</sequence>
<dbReference type="Proteomes" id="UP000542674">
    <property type="component" value="Unassembled WGS sequence"/>
</dbReference>
<dbReference type="EMBL" id="JACHJS010000001">
    <property type="protein sequence ID" value="MBB4968526.1"/>
    <property type="molecule type" value="Genomic_DNA"/>
</dbReference>
<keyword evidence="1" id="KW-1133">Transmembrane helix</keyword>
<organism evidence="2 3">
    <name type="scientific">Saccharothrix violaceirubra</name>
    <dbReference type="NCBI Taxonomy" id="413306"/>
    <lineage>
        <taxon>Bacteria</taxon>
        <taxon>Bacillati</taxon>
        <taxon>Actinomycetota</taxon>
        <taxon>Actinomycetes</taxon>
        <taxon>Pseudonocardiales</taxon>
        <taxon>Pseudonocardiaceae</taxon>
        <taxon>Saccharothrix</taxon>
    </lineage>
</organism>
<dbReference type="AlphaFoldDB" id="A0A7W7T8I5"/>
<evidence type="ECO:0000256" key="1">
    <source>
        <dbReference type="SAM" id="Phobius"/>
    </source>
</evidence>
<keyword evidence="3" id="KW-1185">Reference proteome</keyword>